<dbReference type="AlphaFoldDB" id="A0A395GMT0"/>
<dbReference type="EMBL" id="KZ824470">
    <property type="protein sequence ID" value="RAK96820.1"/>
    <property type="molecule type" value="Genomic_DNA"/>
</dbReference>
<proteinExistence type="predicted"/>
<name>A0A395GMT0_9EURO</name>
<gene>
    <name evidence="2" type="ORF">BO80DRAFT_216718</name>
</gene>
<evidence type="ECO:0000256" key="1">
    <source>
        <dbReference type="SAM" id="MobiDB-lite"/>
    </source>
</evidence>
<sequence length="117" mass="12548">MLGRSWAVAWPWADPRRRALASLGAWAERLAPPSYQGRPRVHVRSWLAGQLGETTARLPEGRPRLADLSLSGATARAGHSLGGDTIAGNPPMSFLRTTGVGAERPCNATLRGKDPKK</sequence>
<reference evidence="2 3" key="1">
    <citation type="submission" date="2018-02" db="EMBL/GenBank/DDBJ databases">
        <title>The genomes of Aspergillus section Nigri reveals drivers in fungal speciation.</title>
        <authorList>
            <consortium name="DOE Joint Genome Institute"/>
            <person name="Vesth T.C."/>
            <person name="Nybo J."/>
            <person name="Theobald S."/>
            <person name="Brandl J."/>
            <person name="Frisvad J.C."/>
            <person name="Nielsen K.F."/>
            <person name="Lyhne E.K."/>
            <person name="Kogle M.E."/>
            <person name="Kuo A."/>
            <person name="Riley R."/>
            <person name="Clum A."/>
            <person name="Nolan M."/>
            <person name="Lipzen A."/>
            <person name="Salamov A."/>
            <person name="Henrissat B."/>
            <person name="Wiebenga A."/>
            <person name="De vries R.P."/>
            <person name="Grigoriev I.V."/>
            <person name="Mortensen U.H."/>
            <person name="Andersen M.R."/>
            <person name="Baker S.E."/>
        </authorList>
    </citation>
    <scope>NUCLEOTIDE SEQUENCE [LARGE SCALE GENOMIC DNA]</scope>
    <source>
        <strain evidence="2 3">CBS 121593</strain>
    </source>
</reference>
<organism evidence="2 3">
    <name type="scientific">Aspergillus ibericus CBS 121593</name>
    <dbReference type="NCBI Taxonomy" id="1448316"/>
    <lineage>
        <taxon>Eukaryota</taxon>
        <taxon>Fungi</taxon>
        <taxon>Dikarya</taxon>
        <taxon>Ascomycota</taxon>
        <taxon>Pezizomycotina</taxon>
        <taxon>Eurotiomycetes</taxon>
        <taxon>Eurotiomycetidae</taxon>
        <taxon>Eurotiales</taxon>
        <taxon>Aspergillaceae</taxon>
        <taxon>Aspergillus</taxon>
        <taxon>Aspergillus subgen. Circumdati</taxon>
    </lineage>
</organism>
<protein>
    <submittedName>
        <fullName evidence="2">Uncharacterized protein</fullName>
    </submittedName>
</protein>
<dbReference type="RefSeq" id="XP_025571148.1">
    <property type="nucleotide sequence ID" value="XM_025714354.1"/>
</dbReference>
<accession>A0A395GMT0</accession>
<feature type="region of interest" description="Disordered" evidence="1">
    <location>
        <begin position="80"/>
        <end position="117"/>
    </location>
</feature>
<evidence type="ECO:0000313" key="2">
    <source>
        <dbReference type="EMBL" id="RAK96820.1"/>
    </source>
</evidence>
<keyword evidence="3" id="KW-1185">Reference proteome</keyword>
<dbReference type="Proteomes" id="UP000249402">
    <property type="component" value="Unassembled WGS sequence"/>
</dbReference>
<evidence type="ECO:0000313" key="3">
    <source>
        <dbReference type="Proteomes" id="UP000249402"/>
    </source>
</evidence>
<dbReference type="GeneID" id="37219219"/>
<dbReference type="VEuPathDB" id="FungiDB:BO80DRAFT_216718"/>